<feature type="compositionally biased region" description="Acidic residues" evidence="1">
    <location>
        <begin position="1"/>
        <end position="16"/>
    </location>
</feature>
<feature type="compositionally biased region" description="Acidic residues" evidence="1">
    <location>
        <begin position="29"/>
        <end position="59"/>
    </location>
</feature>
<feature type="region of interest" description="Disordered" evidence="1">
    <location>
        <begin position="1"/>
        <end position="71"/>
    </location>
</feature>
<feature type="region of interest" description="Disordered" evidence="1">
    <location>
        <begin position="115"/>
        <end position="152"/>
    </location>
</feature>
<evidence type="ECO:0000313" key="3">
    <source>
        <dbReference type="Proteomes" id="UP000594263"/>
    </source>
</evidence>
<protein>
    <submittedName>
        <fullName evidence="2">Uncharacterized protein</fullName>
    </submittedName>
</protein>
<dbReference type="Pfam" id="PF07816">
    <property type="entry name" value="DUF1645"/>
    <property type="match status" value="1"/>
</dbReference>
<evidence type="ECO:0000313" key="2">
    <source>
        <dbReference type="EnsemblPlants" id="Kaladp0034s0055.1.v1.1.CDS.1"/>
    </source>
</evidence>
<dbReference type="PANTHER" id="PTHR33095">
    <property type="entry name" value="OS07G0619500 PROTEIN"/>
    <property type="match status" value="1"/>
</dbReference>
<dbReference type="PANTHER" id="PTHR33095:SF114">
    <property type="entry name" value="DUF1645 FAMILY PROTEIN"/>
    <property type="match status" value="1"/>
</dbReference>
<name>A0A7N0TEV7_KALFE</name>
<dbReference type="Gramene" id="Kaladp0034s0055.1.v1.1">
    <property type="protein sequence ID" value="Kaladp0034s0055.1.v1.1.CDS.1"/>
    <property type="gene ID" value="Kaladp0034s0055.v1.1"/>
</dbReference>
<organism evidence="2 3">
    <name type="scientific">Kalanchoe fedtschenkoi</name>
    <name type="common">Lavender scallops</name>
    <name type="synonym">South American air plant</name>
    <dbReference type="NCBI Taxonomy" id="63787"/>
    <lineage>
        <taxon>Eukaryota</taxon>
        <taxon>Viridiplantae</taxon>
        <taxon>Streptophyta</taxon>
        <taxon>Embryophyta</taxon>
        <taxon>Tracheophyta</taxon>
        <taxon>Spermatophyta</taxon>
        <taxon>Magnoliopsida</taxon>
        <taxon>eudicotyledons</taxon>
        <taxon>Gunneridae</taxon>
        <taxon>Pentapetalae</taxon>
        <taxon>Saxifragales</taxon>
        <taxon>Crassulaceae</taxon>
        <taxon>Kalanchoe</taxon>
    </lineage>
</organism>
<evidence type="ECO:0000256" key="1">
    <source>
        <dbReference type="SAM" id="MobiDB-lite"/>
    </source>
</evidence>
<feature type="region of interest" description="Disordered" evidence="1">
    <location>
        <begin position="186"/>
        <end position="237"/>
    </location>
</feature>
<keyword evidence="3" id="KW-1185">Reference proteome</keyword>
<feature type="compositionally biased region" description="Basic and acidic residues" evidence="1">
    <location>
        <begin position="187"/>
        <end position="237"/>
    </location>
</feature>
<feature type="compositionally biased region" description="Pro residues" evidence="1">
    <location>
        <begin position="19"/>
        <end position="28"/>
    </location>
</feature>
<dbReference type="EnsemblPlants" id="Kaladp0034s0055.1.v1.1">
    <property type="protein sequence ID" value="Kaladp0034s0055.1.v1.1.CDS.1"/>
    <property type="gene ID" value="Kaladp0034s0055.v1.1"/>
</dbReference>
<accession>A0A7N0TEV7</accession>
<feature type="compositionally biased region" description="Polar residues" evidence="1">
    <location>
        <begin position="118"/>
        <end position="130"/>
    </location>
</feature>
<proteinExistence type="predicted"/>
<dbReference type="AlphaFoldDB" id="A0A7N0TEV7"/>
<dbReference type="InterPro" id="IPR012442">
    <property type="entry name" value="DUF1645_plant"/>
</dbReference>
<reference evidence="2" key="1">
    <citation type="submission" date="2021-01" db="UniProtKB">
        <authorList>
            <consortium name="EnsemblPlants"/>
        </authorList>
    </citation>
    <scope>IDENTIFICATION</scope>
</reference>
<dbReference type="Proteomes" id="UP000594263">
    <property type="component" value="Unplaced"/>
</dbReference>
<sequence>MVLADSDEAKEEEERPESEPPPPSPPQPLEDEKEAEAEAEGVDEEEGEGEEEEEEEEEFSFVCVDPEGSPISADDIFSDGLIKPVYPLFNQALIFGDQDEDSTSPRPQLRKIFVEHPASSSSQETENPATGTFCEWSDKSASASPDRCKKSNSTGFSKVWRFRDLLHRSSSDGKDAFVFLHPSTAKKSQEELESGKASTKRDPAGRCSDEVSVRKGKAKAEGSKTGKPVSAHERHYMRNRVLKEEGKRRSYLPYKVGFFTSVSGLSRNVHPF</sequence>
<dbReference type="OMA" id="LTEMSMM"/>